<proteinExistence type="predicted"/>
<dbReference type="SUPFAM" id="SSF46894">
    <property type="entry name" value="C-terminal effector domain of the bipartite response regulators"/>
    <property type="match status" value="1"/>
</dbReference>
<sequence length="265" mass="29345">MISDMDARAIVRLLGNTAAVEGGLSDKKRFLMNGLCDLIGADAWLWSLGTWGEPGDPPVYVGIMHGGFDENRFTKLLSIIEHPDNETIVSPWIAEVTRQKKHSTYSLTDLDEAGLFSNSEVADLMEQADIGELFLSGYPVDESSMSAIGVYRASGEALFSRRELKIAHLLFKEIPWLHSAGWSQEMSAKAPKLYPRQRVVLNLMLDGLGRKQIVFEMQLTENTVAGYIKDIYRHFGVSSHAQLMSKFLVGNTYTGGLSTRASGHC</sequence>
<dbReference type="EMBL" id="MQWA01000001">
    <property type="protein sequence ID" value="PQJ28992.1"/>
    <property type="molecule type" value="Genomic_DNA"/>
</dbReference>
<name>A0A2S7U3V4_9BACT</name>
<dbReference type="InterPro" id="IPR000792">
    <property type="entry name" value="Tscrpt_reg_LuxR_C"/>
</dbReference>
<dbReference type="SMART" id="SM00421">
    <property type="entry name" value="HTH_LUXR"/>
    <property type="match status" value="1"/>
</dbReference>
<dbReference type="Pfam" id="PF00196">
    <property type="entry name" value="GerE"/>
    <property type="match status" value="1"/>
</dbReference>
<protein>
    <recommendedName>
        <fullName evidence="1">HTH luxR-type domain-containing protein</fullName>
    </recommendedName>
</protein>
<evidence type="ECO:0000313" key="3">
    <source>
        <dbReference type="Proteomes" id="UP000239907"/>
    </source>
</evidence>
<accession>A0A2S7U3V4</accession>
<dbReference type="AlphaFoldDB" id="A0A2S7U3V4"/>
<dbReference type="Gene3D" id="1.10.10.10">
    <property type="entry name" value="Winged helix-like DNA-binding domain superfamily/Winged helix DNA-binding domain"/>
    <property type="match status" value="1"/>
</dbReference>
<dbReference type="GO" id="GO:0006355">
    <property type="term" value="P:regulation of DNA-templated transcription"/>
    <property type="evidence" value="ECO:0007669"/>
    <property type="project" value="InterPro"/>
</dbReference>
<evidence type="ECO:0000259" key="1">
    <source>
        <dbReference type="SMART" id="SM00421"/>
    </source>
</evidence>
<comment type="caution">
    <text evidence="2">The sequence shown here is derived from an EMBL/GenBank/DDBJ whole genome shotgun (WGS) entry which is preliminary data.</text>
</comment>
<evidence type="ECO:0000313" key="2">
    <source>
        <dbReference type="EMBL" id="PQJ28992.1"/>
    </source>
</evidence>
<dbReference type="Proteomes" id="UP000239907">
    <property type="component" value="Unassembled WGS sequence"/>
</dbReference>
<dbReference type="InterPro" id="IPR036388">
    <property type="entry name" value="WH-like_DNA-bd_sf"/>
</dbReference>
<gene>
    <name evidence="2" type="ORF">BSZ32_11150</name>
</gene>
<dbReference type="OrthoDB" id="192352at2"/>
<dbReference type="GO" id="GO:0003677">
    <property type="term" value="F:DNA binding"/>
    <property type="evidence" value="ECO:0007669"/>
    <property type="project" value="InterPro"/>
</dbReference>
<dbReference type="InterPro" id="IPR016032">
    <property type="entry name" value="Sig_transdc_resp-reg_C-effctor"/>
</dbReference>
<feature type="domain" description="HTH luxR-type" evidence="1">
    <location>
        <begin position="190"/>
        <end position="247"/>
    </location>
</feature>
<organism evidence="2 3">
    <name type="scientific">Rubritalea profundi</name>
    <dbReference type="NCBI Taxonomy" id="1658618"/>
    <lineage>
        <taxon>Bacteria</taxon>
        <taxon>Pseudomonadati</taxon>
        <taxon>Verrucomicrobiota</taxon>
        <taxon>Verrucomicrobiia</taxon>
        <taxon>Verrucomicrobiales</taxon>
        <taxon>Rubritaleaceae</taxon>
        <taxon>Rubritalea</taxon>
    </lineage>
</organism>
<keyword evidence="3" id="KW-1185">Reference proteome</keyword>
<reference evidence="2 3" key="1">
    <citation type="submission" date="2016-12" db="EMBL/GenBank/DDBJ databases">
        <title>Study of bacterial adaptation to deep sea.</title>
        <authorList>
            <person name="Song J."/>
            <person name="Yoshizawa S."/>
            <person name="Kogure K."/>
        </authorList>
    </citation>
    <scope>NUCLEOTIDE SEQUENCE [LARGE SCALE GENOMIC DNA]</scope>
    <source>
        <strain evidence="2 3">SAORIC-165</strain>
    </source>
</reference>